<dbReference type="Pfam" id="PF21445">
    <property type="entry name" value="ADDB_N"/>
    <property type="match status" value="1"/>
</dbReference>
<dbReference type="InterPro" id="IPR027417">
    <property type="entry name" value="P-loop_NTPase"/>
</dbReference>
<dbReference type="Proteomes" id="UP000664277">
    <property type="component" value="Unassembled WGS sequence"/>
</dbReference>
<keyword evidence="7" id="KW-0067">ATP-binding</keyword>
<keyword evidence="3" id="KW-0227">DNA damage</keyword>
<feature type="domain" description="PD-(D/E)XK endonuclease-like" evidence="10">
    <location>
        <begin position="748"/>
        <end position="1040"/>
    </location>
</feature>
<dbReference type="PANTHER" id="PTHR30591:SF1">
    <property type="entry name" value="RECBCD ENZYME SUBUNIT RECC"/>
    <property type="match status" value="1"/>
</dbReference>
<evidence type="ECO:0000256" key="9">
    <source>
        <dbReference type="ARBA" id="ARBA00023204"/>
    </source>
</evidence>
<name>A0A8J7P9A6_9BACT</name>
<dbReference type="Gene3D" id="3.90.320.10">
    <property type="match status" value="1"/>
</dbReference>
<dbReference type="AlphaFoldDB" id="A0A8J7P9A6"/>
<accession>A0A8J7P9A6</accession>
<dbReference type="Gene3D" id="3.40.50.300">
    <property type="entry name" value="P-loop containing nucleotide triphosphate hydrolases"/>
    <property type="match status" value="3"/>
</dbReference>
<dbReference type="GO" id="GO:0003677">
    <property type="term" value="F:DNA binding"/>
    <property type="evidence" value="ECO:0007669"/>
    <property type="project" value="UniProtKB-KW"/>
</dbReference>
<dbReference type="GO" id="GO:0005524">
    <property type="term" value="F:ATP binding"/>
    <property type="evidence" value="ECO:0007669"/>
    <property type="project" value="UniProtKB-KW"/>
</dbReference>
<dbReference type="EMBL" id="JAFLCK010000019">
    <property type="protein sequence ID" value="MBN8661366.1"/>
    <property type="molecule type" value="Genomic_DNA"/>
</dbReference>
<organism evidence="12 13">
    <name type="scientific">Candidatus Obscuribacter phosphatis</name>
    <dbReference type="NCBI Taxonomy" id="1906157"/>
    <lineage>
        <taxon>Bacteria</taxon>
        <taxon>Bacillati</taxon>
        <taxon>Candidatus Melainabacteria</taxon>
        <taxon>Candidatus Obscuribacterales</taxon>
        <taxon>Candidatus Obscuribacteraceae</taxon>
        <taxon>Candidatus Obscuribacter</taxon>
    </lineage>
</organism>
<evidence type="ECO:0000259" key="10">
    <source>
        <dbReference type="Pfam" id="PF12705"/>
    </source>
</evidence>
<evidence type="ECO:0000256" key="8">
    <source>
        <dbReference type="ARBA" id="ARBA00023125"/>
    </source>
</evidence>
<keyword evidence="8" id="KW-0238">DNA-binding</keyword>
<dbReference type="PANTHER" id="PTHR30591">
    <property type="entry name" value="RECBCD ENZYME SUBUNIT RECC"/>
    <property type="match status" value="1"/>
</dbReference>
<evidence type="ECO:0000256" key="2">
    <source>
        <dbReference type="ARBA" id="ARBA00022741"/>
    </source>
</evidence>
<protein>
    <submittedName>
        <fullName evidence="12">PD-(D/E)XK nuclease family protein</fullName>
    </submittedName>
</protein>
<dbReference type="GO" id="GO:0006310">
    <property type="term" value="P:DNA recombination"/>
    <property type="evidence" value="ECO:0007669"/>
    <property type="project" value="TreeGrafter"/>
</dbReference>
<evidence type="ECO:0000256" key="4">
    <source>
        <dbReference type="ARBA" id="ARBA00022801"/>
    </source>
</evidence>
<dbReference type="Pfam" id="PF12705">
    <property type="entry name" value="PDDEXK_1"/>
    <property type="match status" value="1"/>
</dbReference>
<keyword evidence="5" id="KW-0347">Helicase</keyword>
<reference evidence="12" key="1">
    <citation type="submission" date="2021-02" db="EMBL/GenBank/DDBJ databases">
        <title>Genome-Resolved Metagenomics of a Microbial Community Performing Photosynthetic Biological Nutrient Removal.</title>
        <authorList>
            <person name="Mcdaniel E.A."/>
        </authorList>
    </citation>
    <scope>NUCLEOTIDE SEQUENCE</scope>
    <source>
        <strain evidence="12">UWPOB_OBS1</strain>
    </source>
</reference>
<dbReference type="GO" id="GO:0006281">
    <property type="term" value="P:DNA repair"/>
    <property type="evidence" value="ECO:0007669"/>
    <property type="project" value="UniProtKB-KW"/>
</dbReference>
<feature type="domain" description="ATP-dependent helicase/deoxyribonuclease subunit B N-terminal" evidence="11">
    <location>
        <begin position="9"/>
        <end position="243"/>
    </location>
</feature>
<dbReference type="GO" id="GO:0004527">
    <property type="term" value="F:exonuclease activity"/>
    <property type="evidence" value="ECO:0007669"/>
    <property type="project" value="UniProtKB-KW"/>
</dbReference>
<evidence type="ECO:0000256" key="1">
    <source>
        <dbReference type="ARBA" id="ARBA00022722"/>
    </source>
</evidence>
<evidence type="ECO:0000313" key="13">
    <source>
        <dbReference type="Proteomes" id="UP000664277"/>
    </source>
</evidence>
<keyword evidence="1" id="KW-0540">Nuclease</keyword>
<comment type="caution">
    <text evidence="12">The sequence shown here is derived from an EMBL/GenBank/DDBJ whole genome shotgun (WGS) entry which is preliminary data.</text>
</comment>
<dbReference type="SUPFAM" id="SSF52540">
    <property type="entry name" value="P-loop containing nucleoside triphosphate hydrolases"/>
    <property type="match status" value="2"/>
</dbReference>
<sequence>MFERSVELITGPYRSGKTMWLLEELVRHSREQPLATRPVLLTVPSHRYKGLLEKQLAQILRRSGAPGLCAVKILPFYDLCHLILRQAGVNFHLLADGLRPAVLLKAIKQVESMGKLNTFASIANFAGTHAQMLELIDELMRAALSPREVAATLSRAASSESRYQELAAIYQAYWDELEKLNVYDERKLAFKVREILPQWAKAASPPALLAVDGFDRLSPLQLSVLSSLARHCERTLITFDYVSQGPKLDEYTWKQKSINGLLAFAEGGLTLKETQFEQSVPEVKSELISTLDRQLEMEEVARQVKTCLVQGVEPSEIVVVTRSLQSYLPAVKLAFERAAIPYFPDEAIPIATLPLIKYVRRLLFLPLSKFKRVEVIRSLRSAFSNHEWLGLDKEAVDRLDRLSLDSVVVEESDWLEFIKQPGLTAESQALQRFFTLLQGEVVQKAASLSSHVAHVEDVIDALLRLPSDDEYSNPVIAWEEHQGLVELRKVLADLIREEELLLESYGSELYTYKQFFTRLEQAFENSNFRRRAGGDKFVTVCGADLVANRRFRVVIIAGLVEGDFPRRLERPGLLSRDEVRKWGSLGIDIENPRQHDSFEFSLYRSLLERAVDKVLLSYPHFESSNEELVPSFFLVGSSEQSKALPECLPPRLAALQRPVSVEELAMARLWYKGAGSVSDYLQKTLETNLPQDYAEEAERLLRRLQEPLAIVEARTSSESRGSNRKLACGDFSDLVALGLLKIDMPGAWSPSALSTYGRCPFQYWVSYVLKQEELEEPTAGLDIRLKGEVYHKALELFYAGLKERGLRLNSAEQTFLFSFFEECIAAALNWVQTERKVKLDEFWEFERKDIAFRLRRFLKEEMNSAIKDNTGFEPVFFERPFGGEIIDAALGNRSAEVILQRPETLAPGSVKELRLRGRIDRIDADGQGRLRVVDYKSGSSPIRNDDILAGRELQMPIYSFAASCDRELVSYGKVTAGLYLSISKGAGIGKVDFEDKEVDLLQVSRETIFDFVEKIAKGQFPVAPSKREVCQKCDHSAVCRIAEFGAEED</sequence>
<evidence type="ECO:0000259" key="11">
    <source>
        <dbReference type="Pfam" id="PF21445"/>
    </source>
</evidence>
<dbReference type="InterPro" id="IPR049035">
    <property type="entry name" value="ADDB_N"/>
</dbReference>
<keyword evidence="4" id="KW-0378">Hydrolase</keyword>
<evidence type="ECO:0000256" key="6">
    <source>
        <dbReference type="ARBA" id="ARBA00022839"/>
    </source>
</evidence>
<keyword evidence="2" id="KW-0547">Nucleotide-binding</keyword>
<proteinExistence type="predicted"/>
<evidence type="ECO:0000256" key="3">
    <source>
        <dbReference type="ARBA" id="ARBA00022763"/>
    </source>
</evidence>
<evidence type="ECO:0000256" key="5">
    <source>
        <dbReference type="ARBA" id="ARBA00022806"/>
    </source>
</evidence>
<dbReference type="GO" id="GO:0004386">
    <property type="term" value="F:helicase activity"/>
    <property type="evidence" value="ECO:0007669"/>
    <property type="project" value="UniProtKB-KW"/>
</dbReference>
<dbReference type="InterPro" id="IPR011604">
    <property type="entry name" value="PDDEXK-like_dom_sf"/>
</dbReference>
<evidence type="ECO:0000256" key="7">
    <source>
        <dbReference type="ARBA" id="ARBA00022840"/>
    </source>
</evidence>
<gene>
    <name evidence="12" type="ORF">J0M35_13455</name>
</gene>
<keyword evidence="9" id="KW-0234">DNA repair</keyword>
<dbReference type="InterPro" id="IPR038726">
    <property type="entry name" value="PDDEXK_AddAB-type"/>
</dbReference>
<evidence type="ECO:0000313" key="12">
    <source>
        <dbReference type="EMBL" id="MBN8661366.1"/>
    </source>
</evidence>
<keyword evidence="6" id="KW-0269">Exonuclease</keyword>